<dbReference type="InterPro" id="IPR000160">
    <property type="entry name" value="GGDEF_dom"/>
</dbReference>
<dbReference type="SMART" id="SM00267">
    <property type="entry name" value="GGDEF"/>
    <property type="match status" value="1"/>
</dbReference>
<dbReference type="GO" id="GO:0000160">
    <property type="term" value="P:phosphorelay signal transduction system"/>
    <property type="evidence" value="ECO:0007669"/>
    <property type="project" value="InterPro"/>
</dbReference>
<dbReference type="InterPro" id="IPR029787">
    <property type="entry name" value="Nucleotide_cyclase"/>
</dbReference>
<name>A0A5B2VCN4_9HYPH</name>
<dbReference type="GO" id="GO:0005886">
    <property type="term" value="C:plasma membrane"/>
    <property type="evidence" value="ECO:0007669"/>
    <property type="project" value="TreeGrafter"/>
</dbReference>
<organism evidence="6 7">
    <name type="scientific">Salinarimonas soli</name>
    <dbReference type="NCBI Taxonomy" id="1638099"/>
    <lineage>
        <taxon>Bacteria</taxon>
        <taxon>Pseudomonadati</taxon>
        <taxon>Pseudomonadota</taxon>
        <taxon>Alphaproteobacteria</taxon>
        <taxon>Hyphomicrobiales</taxon>
        <taxon>Salinarimonadaceae</taxon>
        <taxon>Salinarimonas</taxon>
    </lineage>
</organism>
<evidence type="ECO:0000313" key="6">
    <source>
        <dbReference type="EMBL" id="KAA2236518.1"/>
    </source>
</evidence>
<evidence type="ECO:0000256" key="2">
    <source>
        <dbReference type="ARBA" id="ARBA00034247"/>
    </source>
</evidence>
<dbReference type="NCBIfam" id="TIGR00254">
    <property type="entry name" value="GGDEF"/>
    <property type="match status" value="1"/>
</dbReference>
<dbReference type="PROSITE" id="PS50887">
    <property type="entry name" value="GGDEF"/>
    <property type="match status" value="1"/>
</dbReference>
<dbReference type="InterPro" id="IPR043128">
    <property type="entry name" value="Rev_trsase/Diguanyl_cyclase"/>
</dbReference>
<reference evidence="6 7" key="1">
    <citation type="submission" date="2019-09" db="EMBL/GenBank/DDBJ databases">
        <title>Salinarimonas rosea gen. nov., sp. nov., a new member of the a-2 subgroup of the Proteobacteria.</title>
        <authorList>
            <person name="Liu J."/>
        </authorList>
    </citation>
    <scope>NUCLEOTIDE SEQUENCE [LARGE SCALE GENOMIC DNA]</scope>
    <source>
        <strain evidence="6 7">BN140002</strain>
    </source>
</reference>
<protein>
    <recommendedName>
        <fullName evidence="1">diguanylate cyclase</fullName>
        <ecNumber evidence="1">2.7.7.65</ecNumber>
    </recommendedName>
</protein>
<dbReference type="GO" id="GO:1902201">
    <property type="term" value="P:negative regulation of bacterial-type flagellum-dependent cell motility"/>
    <property type="evidence" value="ECO:0007669"/>
    <property type="project" value="TreeGrafter"/>
</dbReference>
<dbReference type="CDD" id="cd01949">
    <property type="entry name" value="GGDEF"/>
    <property type="match status" value="1"/>
</dbReference>
<dbReference type="EC" id="2.7.7.65" evidence="1"/>
<dbReference type="GO" id="GO:0052621">
    <property type="term" value="F:diguanylate cyclase activity"/>
    <property type="evidence" value="ECO:0007669"/>
    <property type="project" value="UniProtKB-EC"/>
</dbReference>
<dbReference type="Gene3D" id="3.40.50.2300">
    <property type="match status" value="1"/>
</dbReference>
<dbReference type="Pfam" id="PF00072">
    <property type="entry name" value="Response_reg"/>
    <property type="match status" value="1"/>
</dbReference>
<dbReference type="InterPro" id="IPR001789">
    <property type="entry name" value="Sig_transdc_resp-reg_receiver"/>
</dbReference>
<dbReference type="InterPro" id="IPR011006">
    <property type="entry name" value="CheY-like_superfamily"/>
</dbReference>
<dbReference type="RefSeq" id="WP_149818705.1">
    <property type="nucleotide sequence ID" value="NZ_VUOA01000026.1"/>
</dbReference>
<dbReference type="OrthoDB" id="9812260at2"/>
<dbReference type="GO" id="GO:0043709">
    <property type="term" value="P:cell adhesion involved in single-species biofilm formation"/>
    <property type="evidence" value="ECO:0007669"/>
    <property type="project" value="TreeGrafter"/>
</dbReference>
<comment type="catalytic activity">
    <reaction evidence="2">
        <text>2 GTP = 3',3'-c-di-GMP + 2 diphosphate</text>
        <dbReference type="Rhea" id="RHEA:24898"/>
        <dbReference type="ChEBI" id="CHEBI:33019"/>
        <dbReference type="ChEBI" id="CHEBI:37565"/>
        <dbReference type="ChEBI" id="CHEBI:58805"/>
        <dbReference type="EC" id="2.7.7.65"/>
    </reaction>
</comment>
<feature type="domain" description="GGDEF" evidence="5">
    <location>
        <begin position="162"/>
        <end position="291"/>
    </location>
</feature>
<dbReference type="Gene3D" id="3.30.70.270">
    <property type="match status" value="1"/>
</dbReference>
<dbReference type="PANTHER" id="PTHR45138">
    <property type="entry name" value="REGULATORY COMPONENTS OF SENSORY TRANSDUCTION SYSTEM"/>
    <property type="match status" value="1"/>
</dbReference>
<comment type="caution">
    <text evidence="6">The sequence shown here is derived from an EMBL/GenBank/DDBJ whole genome shotgun (WGS) entry which is preliminary data.</text>
</comment>
<dbReference type="SUPFAM" id="SSF52172">
    <property type="entry name" value="CheY-like"/>
    <property type="match status" value="1"/>
</dbReference>
<proteinExistence type="predicted"/>
<dbReference type="FunFam" id="3.30.70.270:FF:000001">
    <property type="entry name" value="Diguanylate cyclase domain protein"/>
    <property type="match status" value="1"/>
</dbReference>
<accession>A0A5B2VCN4</accession>
<evidence type="ECO:0000256" key="3">
    <source>
        <dbReference type="PROSITE-ProRule" id="PRU00169"/>
    </source>
</evidence>
<dbReference type="InterPro" id="IPR050469">
    <property type="entry name" value="Diguanylate_Cyclase"/>
</dbReference>
<dbReference type="PROSITE" id="PS50110">
    <property type="entry name" value="RESPONSE_REGULATORY"/>
    <property type="match status" value="1"/>
</dbReference>
<comment type="caution">
    <text evidence="3">Lacks conserved residue(s) required for the propagation of feature annotation.</text>
</comment>
<gene>
    <name evidence="6" type="ORF">F0L46_14410</name>
</gene>
<evidence type="ECO:0000313" key="7">
    <source>
        <dbReference type="Proteomes" id="UP000323142"/>
    </source>
</evidence>
<dbReference type="EMBL" id="VUOA01000026">
    <property type="protein sequence ID" value="KAA2236518.1"/>
    <property type="molecule type" value="Genomic_DNA"/>
</dbReference>
<dbReference type="AlphaFoldDB" id="A0A5B2VCN4"/>
<evidence type="ECO:0000256" key="1">
    <source>
        <dbReference type="ARBA" id="ARBA00012528"/>
    </source>
</evidence>
<keyword evidence="7" id="KW-1185">Reference proteome</keyword>
<dbReference type="PANTHER" id="PTHR45138:SF9">
    <property type="entry name" value="DIGUANYLATE CYCLASE DGCM-RELATED"/>
    <property type="match status" value="1"/>
</dbReference>
<dbReference type="Proteomes" id="UP000323142">
    <property type="component" value="Unassembled WGS sequence"/>
</dbReference>
<feature type="domain" description="Response regulatory" evidence="4">
    <location>
        <begin position="2"/>
        <end position="120"/>
    </location>
</feature>
<sequence>MHIVIVDPSRVALKVISGLLTPNGHFVHAFTDSREALVFLADNEFVDALITSLEVQPIAGLELCWQARLLAETRRPLYIIAMSSLHNTRNLGEALDSGADDFISKPPSAEELHARLRAAQRLTGLQRELIRLAETDPLTGLLNRRAFTTRSREATERLGPHSPLSLVLVDIDHFKAVNDTHGHDVGDLAIQAVAAELAKVGGIAGRLGGEEFGVLLPGQSAIHATEVANALRLRCQALLIKGHRGPVRLTCSFGISEWSDGETVEGLLKRADIALYDAKAAGRNSVVTSRTDFVLAKTA</sequence>
<dbReference type="Pfam" id="PF00990">
    <property type="entry name" value="GGDEF"/>
    <property type="match status" value="1"/>
</dbReference>
<evidence type="ECO:0000259" key="4">
    <source>
        <dbReference type="PROSITE" id="PS50110"/>
    </source>
</evidence>
<evidence type="ECO:0000259" key="5">
    <source>
        <dbReference type="PROSITE" id="PS50887"/>
    </source>
</evidence>
<reference evidence="6 7" key="2">
    <citation type="submission" date="2019-09" db="EMBL/GenBank/DDBJ databases">
        <authorList>
            <person name="Jin C."/>
        </authorList>
    </citation>
    <scope>NUCLEOTIDE SEQUENCE [LARGE SCALE GENOMIC DNA]</scope>
    <source>
        <strain evidence="6 7">BN140002</strain>
    </source>
</reference>
<dbReference type="SMART" id="SM00448">
    <property type="entry name" value="REC"/>
    <property type="match status" value="1"/>
</dbReference>
<dbReference type="SUPFAM" id="SSF55073">
    <property type="entry name" value="Nucleotide cyclase"/>
    <property type="match status" value="1"/>
</dbReference>